<reference evidence="4 5" key="1">
    <citation type="submission" date="2016-11" db="EMBL/GenBank/DDBJ databases">
        <title>Description of two novel members of the family Erysipelotrichaceae: Ileibacterium lipovorans gen. nov., sp. nov. and Dubosiella newyorkensis, gen. nov., sp. nov.</title>
        <authorList>
            <person name="Cox L.M."/>
            <person name="Sohn J."/>
            <person name="Tyrrell K.L."/>
            <person name="Citron D.M."/>
            <person name="Lawson P.A."/>
            <person name="Patel N.B."/>
            <person name="Iizumi T."/>
            <person name="Perez-Perez G.I."/>
            <person name="Goldstein E.J."/>
            <person name="Blaser M.J."/>
        </authorList>
    </citation>
    <scope>NUCLEOTIDE SEQUENCE [LARGE SCALE GENOMIC DNA]</scope>
    <source>
        <strain evidence="4 5">NYU-BL-A3</strain>
    </source>
</reference>
<dbReference type="OrthoDB" id="9808813at2"/>
<comment type="subcellular location">
    <subcellularLocation>
        <location evidence="2">Cytoplasm</location>
    </subcellularLocation>
</comment>
<keyword evidence="2" id="KW-0548">Nucleotidyltransferase</keyword>
<comment type="cofactor">
    <cofactor evidence="2">
        <name>Mg(2+)</name>
        <dbReference type="ChEBI" id="CHEBI:18420"/>
    </cofactor>
    <text evidence="2">Binds 2 magnesium ions per subunit.</text>
</comment>
<evidence type="ECO:0000256" key="2">
    <source>
        <dbReference type="HAMAP-Rule" id="MF_01113"/>
    </source>
</evidence>
<dbReference type="SUPFAM" id="SSF100879">
    <property type="entry name" value="Lesion bypass DNA polymerase (Y-family), little finger domain"/>
    <property type="match status" value="1"/>
</dbReference>
<keyword evidence="2" id="KW-0515">Mutator protein</keyword>
<dbReference type="CDD" id="cd03586">
    <property type="entry name" value="PolY_Pol_IV_kappa"/>
    <property type="match status" value="1"/>
</dbReference>
<comment type="similarity">
    <text evidence="1 2">Belongs to the DNA polymerase type-Y family.</text>
</comment>
<keyword evidence="2" id="KW-0460">Magnesium</keyword>
<dbReference type="InterPro" id="IPR050116">
    <property type="entry name" value="DNA_polymerase-Y"/>
</dbReference>
<evidence type="ECO:0000313" key="5">
    <source>
        <dbReference type="Proteomes" id="UP000186341"/>
    </source>
</evidence>
<dbReference type="Gene3D" id="3.30.1490.100">
    <property type="entry name" value="DNA polymerase, Y-family, little finger domain"/>
    <property type="match status" value="1"/>
</dbReference>
<dbReference type="GO" id="GO:0009432">
    <property type="term" value="P:SOS response"/>
    <property type="evidence" value="ECO:0007669"/>
    <property type="project" value="TreeGrafter"/>
</dbReference>
<dbReference type="InterPro" id="IPR043502">
    <property type="entry name" value="DNA/RNA_pol_sf"/>
</dbReference>
<dbReference type="Gene3D" id="3.40.1170.60">
    <property type="match status" value="1"/>
</dbReference>
<dbReference type="RefSeq" id="WP_075820488.1">
    <property type="nucleotide sequence ID" value="NZ_CAPNHH010000012.1"/>
</dbReference>
<dbReference type="EMBL" id="MPJW01000186">
    <property type="protein sequence ID" value="OLU37910.1"/>
    <property type="molecule type" value="Genomic_DNA"/>
</dbReference>
<dbReference type="PANTHER" id="PTHR11076">
    <property type="entry name" value="DNA REPAIR POLYMERASE UMUC / TRANSFERASE FAMILY MEMBER"/>
    <property type="match status" value="1"/>
</dbReference>
<dbReference type="GO" id="GO:0000287">
    <property type="term" value="F:magnesium ion binding"/>
    <property type="evidence" value="ECO:0007669"/>
    <property type="project" value="UniProtKB-UniRule"/>
</dbReference>
<dbReference type="PROSITE" id="PS50173">
    <property type="entry name" value="UMUC"/>
    <property type="match status" value="1"/>
</dbReference>
<dbReference type="Proteomes" id="UP000186341">
    <property type="component" value="Unassembled WGS sequence"/>
</dbReference>
<keyword evidence="2" id="KW-0227">DNA damage</keyword>
<keyword evidence="2" id="KW-0234">DNA repair</keyword>
<dbReference type="InterPro" id="IPR036775">
    <property type="entry name" value="DNA_pol_Y-fam_lit_finger_sf"/>
</dbReference>
<keyword evidence="2" id="KW-0808">Transferase</keyword>
<evidence type="ECO:0000259" key="3">
    <source>
        <dbReference type="PROSITE" id="PS50173"/>
    </source>
</evidence>
<dbReference type="EC" id="2.7.7.7" evidence="2"/>
<keyword evidence="2" id="KW-0239">DNA-directed DNA polymerase</keyword>
<dbReference type="Pfam" id="PF00817">
    <property type="entry name" value="IMS"/>
    <property type="match status" value="1"/>
</dbReference>
<dbReference type="GO" id="GO:0006281">
    <property type="term" value="P:DNA repair"/>
    <property type="evidence" value="ECO:0007669"/>
    <property type="project" value="UniProtKB-UniRule"/>
</dbReference>
<comment type="caution">
    <text evidence="4">The sequence shown here is derived from an EMBL/GenBank/DDBJ whole genome shotgun (WGS) entry which is preliminary data.</text>
</comment>
<keyword evidence="5" id="KW-1185">Reference proteome</keyword>
<sequence length="421" mass="47641">MNRIIVHGDINHCYAQIEEMRNPKLRNVPMAVGGSEEKRHGIILAKNDLAKAAGVKTGESLRDAKRKCPEIVIIHPDYDSYMFYTEKIKDIYRKYTDRVESFGLDEAWMDLTHSQLLFGDGIELAKKIQDEVYQTYGITVSMGISYNKIYAKLASDIFKHKGFALITEEEREEKVFPLDASDLLMVGSRTAAKLKQMGIFTIGQIAMADVNVLKRRFGVMGILLWQYANGYDDSQVHEVGYQRPVKSIGNSKTVVKDIVSMSQLEEVFRVLCESCAIRLRNEKAKGRVISIWLRGTNLKGSGCQMKLSQPTDLARDIHAAAMSLVYRMGLEEISLRSVGVNVSGLCYSLKSEQLDLFHSTDDLQKQRSLENVLYEIRKQYGYQSCRIASSQVDAEITDFDPLEILHQIHPVAALEGPIRTR</sequence>
<dbReference type="GO" id="GO:0042276">
    <property type="term" value="P:error-prone translesion synthesis"/>
    <property type="evidence" value="ECO:0007669"/>
    <property type="project" value="TreeGrafter"/>
</dbReference>
<dbReference type="GO" id="GO:0006261">
    <property type="term" value="P:DNA-templated DNA replication"/>
    <property type="evidence" value="ECO:0007669"/>
    <property type="project" value="UniProtKB-UniRule"/>
</dbReference>
<comment type="catalytic activity">
    <reaction evidence="2">
        <text>DNA(n) + a 2'-deoxyribonucleoside 5'-triphosphate = DNA(n+1) + diphosphate</text>
        <dbReference type="Rhea" id="RHEA:22508"/>
        <dbReference type="Rhea" id="RHEA-COMP:17339"/>
        <dbReference type="Rhea" id="RHEA-COMP:17340"/>
        <dbReference type="ChEBI" id="CHEBI:33019"/>
        <dbReference type="ChEBI" id="CHEBI:61560"/>
        <dbReference type="ChEBI" id="CHEBI:173112"/>
        <dbReference type="EC" id="2.7.7.7"/>
    </reaction>
</comment>
<dbReference type="InterPro" id="IPR017961">
    <property type="entry name" value="DNA_pol_Y-fam_little_finger"/>
</dbReference>
<keyword evidence="2" id="KW-0479">Metal-binding</keyword>
<dbReference type="InterPro" id="IPR043128">
    <property type="entry name" value="Rev_trsase/Diguanyl_cyclase"/>
</dbReference>
<dbReference type="Pfam" id="PF11799">
    <property type="entry name" value="IMS_C"/>
    <property type="match status" value="1"/>
</dbReference>
<feature type="active site" evidence="2">
    <location>
        <position position="106"/>
    </location>
</feature>
<dbReference type="PANTHER" id="PTHR11076:SF35">
    <property type="entry name" value="DNA REPAIR PROTEIN HOMOLOG YOBH"/>
    <property type="match status" value="1"/>
</dbReference>
<proteinExistence type="inferred from homology"/>
<dbReference type="GeneID" id="82203369"/>
<keyword evidence="2" id="KW-0235">DNA replication</keyword>
<dbReference type="HAMAP" id="MF_01113">
    <property type="entry name" value="DNApol_IV"/>
    <property type="match status" value="1"/>
</dbReference>
<accession>A0A1U7NEE0</accession>
<dbReference type="InterPro" id="IPR022880">
    <property type="entry name" value="DNApol_IV"/>
</dbReference>
<feature type="binding site" evidence="2">
    <location>
        <position position="105"/>
    </location>
    <ligand>
        <name>Mg(2+)</name>
        <dbReference type="ChEBI" id="CHEBI:18420"/>
    </ligand>
</feature>
<dbReference type="GO" id="GO:0003684">
    <property type="term" value="F:damaged DNA binding"/>
    <property type="evidence" value="ECO:0007669"/>
    <property type="project" value="InterPro"/>
</dbReference>
<name>A0A1U7NEE0_9FIRM</name>
<feature type="domain" description="UmuC" evidence="3">
    <location>
        <begin position="5"/>
        <end position="187"/>
    </location>
</feature>
<dbReference type="Gene3D" id="3.30.70.270">
    <property type="match status" value="1"/>
</dbReference>
<comment type="function">
    <text evidence="2">Poorly processive, error-prone DNA polymerase involved in untargeted mutagenesis. Copies undamaged DNA at stalled replication forks, which arise in vivo from mismatched or misaligned primer ends. These misaligned primers can be extended by PolIV. Exhibits no 3'-5' exonuclease (proofreading) activity. May be involved in translesional synthesis, in conjunction with the beta clamp from PolIII.</text>
</comment>
<evidence type="ECO:0000256" key="1">
    <source>
        <dbReference type="ARBA" id="ARBA00010945"/>
    </source>
</evidence>
<keyword evidence="2" id="KW-0238">DNA-binding</keyword>
<dbReference type="GO" id="GO:0003887">
    <property type="term" value="F:DNA-directed DNA polymerase activity"/>
    <property type="evidence" value="ECO:0007669"/>
    <property type="project" value="UniProtKB-UniRule"/>
</dbReference>
<feature type="site" description="Substrate discrimination" evidence="2">
    <location>
        <position position="14"/>
    </location>
</feature>
<feature type="binding site" evidence="2">
    <location>
        <position position="9"/>
    </location>
    <ligand>
        <name>Mg(2+)</name>
        <dbReference type="ChEBI" id="CHEBI:18420"/>
    </ligand>
</feature>
<evidence type="ECO:0000313" key="4">
    <source>
        <dbReference type="EMBL" id="OLU37910.1"/>
    </source>
</evidence>
<dbReference type="SUPFAM" id="SSF56672">
    <property type="entry name" value="DNA/RNA polymerases"/>
    <property type="match status" value="1"/>
</dbReference>
<comment type="subunit">
    <text evidence="2">Monomer.</text>
</comment>
<dbReference type="Gene3D" id="1.10.150.20">
    <property type="entry name" value="5' to 3' exonuclease, C-terminal subdomain"/>
    <property type="match status" value="1"/>
</dbReference>
<dbReference type="InterPro" id="IPR001126">
    <property type="entry name" value="UmuC"/>
</dbReference>
<protein>
    <recommendedName>
        <fullName evidence="2">DNA polymerase IV</fullName>
        <shortName evidence="2">Pol IV</shortName>
        <ecNumber evidence="2">2.7.7.7</ecNumber>
    </recommendedName>
</protein>
<dbReference type="GO" id="GO:0005829">
    <property type="term" value="C:cytosol"/>
    <property type="evidence" value="ECO:0007669"/>
    <property type="project" value="TreeGrafter"/>
</dbReference>
<organism evidence="4 5">
    <name type="scientific">Ileibacterium valens</name>
    <dbReference type="NCBI Taxonomy" id="1862668"/>
    <lineage>
        <taxon>Bacteria</taxon>
        <taxon>Bacillati</taxon>
        <taxon>Bacillota</taxon>
        <taxon>Erysipelotrichia</taxon>
        <taxon>Erysipelotrichales</taxon>
        <taxon>Erysipelotrichaceae</taxon>
        <taxon>Ileibacterium</taxon>
    </lineage>
</organism>
<gene>
    <name evidence="2" type="primary">dinB</name>
    <name evidence="4" type="ORF">BO222_09355</name>
</gene>
<keyword evidence="2" id="KW-0963">Cytoplasm</keyword>
<dbReference type="AlphaFoldDB" id="A0A1U7NEE0"/>